<dbReference type="EMBL" id="PFED01000012">
    <property type="protein sequence ID" value="PJE63292.1"/>
    <property type="molecule type" value="Genomic_DNA"/>
</dbReference>
<keyword evidence="1" id="KW-0812">Transmembrane</keyword>
<keyword evidence="1" id="KW-1133">Transmembrane helix</keyword>
<feature type="transmembrane region" description="Helical" evidence="1">
    <location>
        <begin position="32"/>
        <end position="65"/>
    </location>
</feature>
<reference evidence="3" key="1">
    <citation type="submission" date="2017-09" db="EMBL/GenBank/DDBJ databases">
        <title>Depth-based differentiation of microbial function through sediment-hosted aquifers and enrichment of novel symbionts in the deep terrestrial subsurface.</title>
        <authorList>
            <person name="Probst A.J."/>
            <person name="Ladd B."/>
            <person name="Jarett J.K."/>
            <person name="Geller-Mcgrath D.E."/>
            <person name="Sieber C.M.K."/>
            <person name="Emerson J.B."/>
            <person name="Anantharaman K."/>
            <person name="Thomas B.C."/>
            <person name="Malmstrom R."/>
            <person name="Stieglmeier M."/>
            <person name="Klingl A."/>
            <person name="Woyke T."/>
            <person name="Ryan C.M."/>
            <person name="Banfield J.F."/>
        </authorList>
    </citation>
    <scope>NUCLEOTIDE SEQUENCE [LARGE SCALE GENOMIC DNA]</scope>
</reference>
<dbReference type="AlphaFoldDB" id="A0A2M8KTN2"/>
<evidence type="ECO:0000256" key="1">
    <source>
        <dbReference type="SAM" id="Phobius"/>
    </source>
</evidence>
<gene>
    <name evidence="2" type="ORF">COU88_00325</name>
</gene>
<accession>A0A2M8KTN2</accession>
<comment type="caution">
    <text evidence="2">The sequence shown here is derived from an EMBL/GenBank/DDBJ whole genome shotgun (WGS) entry which is preliminary data.</text>
</comment>
<evidence type="ECO:0008006" key="4">
    <source>
        <dbReference type="Google" id="ProtNLM"/>
    </source>
</evidence>
<sequence length="168" mass="19499">MLNSQNNKKIRAIEWDAPTHAYKKKSPRVIKLLIVLGVVLSLLFLFITEYVLIIGVWAVLFVYYLRITTPPSSGKHKVSDFGVYWYGDIIPFSHIHAFSISEEKEEWILRLYNNGNSLSSVSLLLPQNEKEREQIQSLLEEYVPGLEKPIDTDMEKLARFFSRLLNIN</sequence>
<keyword evidence="1" id="KW-0472">Membrane</keyword>
<organism evidence="2 3">
    <name type="scientific">Candidatus Roizmanbacteria bacterium CG10_big_fil_rev_8_21_14_0_10_39_6</name>
    <dbReference type="NCBI Taxonomy" id="1974853"/>
    <lineage>
        <taxon>Bacteria</taxon>
        <taxon>Candidatus Roizmaniibacteriota</taxon>
    </lineage>
</organism>
<name>A0A2M8KTN2_9BACT</name>
<dbReference type="Proteomes" id="UP000229554">
    <property type="component" value="Unassembled WGS sequence"/>
</dbReference>
<evidence type="ECO:0000313" key="2">
    <source>
        <dbReference type="EMBL" id="PJE63292.1"/>
    </source>
</evidence>
<protein>
    <recommendedName>
        <fullName evidence="4">DUF5673 domain-containing protein</fullName>
    </recommendedName>
</protein>
<proteinExistence type="predicted"/>
<evidence type="ECO:0000313" key="3">
    <source>
        <dbReference type="Proteomes" id="UP000229554"/>
    </source>
</evidence>